<evidence type="ECO:0000313" key="2">
    <source>
        <dbReference type="Proteomes" id="UP000255165"/>
    </source>
</evidence>
<evidence type="ECO:0008006" key="3">
    <source>
        <dbReference type="Google" id="ProtNLM"/>
    </source>
</evidence>
<name>A0A370NV82_9BURK</name>
<sequence length="62" mass="6958">MEDSLQIAEPVALVRARGAHRFEAKRVWLLAVIDVATRCVLIYSLSLQRECSRFDAIVAGSR</sequence>
<dbReference type="EMBL" id="QKWJ01000016">
    <property type="protein sequence ID" value="RDK09428.1"/>
    <property type="molecule type" value="Genomic_DNA"/>
</dbReference>
<keyword evidence="2" id="KW-1185">Reference proteome</keyword>
<protein>
    <recommendedName>
        <fullName evidence="3">Integrase catalytic domain-containing protein</fullName>
    </recommendedName>
</protein>
<reference evidence="2" key="1">
    <citation type="submission" date="2018-06" db="EMBL/GenBank/DDBJ databases">
        <authorList>
            <person name="Feng T."/>
            <person name="Jeon C.O."/>
        </authorList>
    </citation>
    <scope>NUCLEOTIDE SEQUENCE [LARGE SCALE GENOMIC DNA]</scope>
    <source>
        <strain evidence="2">S23</strain>
    </source>
</reference>
<dbReference type="Proteomes" id="UP000255165">
    <property type="component" value="Unassembled WGS sequence"/>
</dbReference>
<proteinExistence type="predicted"/>
<comment type="caution">
    <text evidence="1">The sequence shown here is derived from an EMBL/GenBank/DDBJ whole genome shotgun (WGS) entry which is preliminary data.</text>
</comment>
<accession>A0A370NV82</accession>
<dbReference type="AlphaFoldDB" id="A0A370NV82"/>
<organism evidence="1 2">
    <name type="scientific">Cupriavidus lacunae</name>
    <dbReference type="NCBI Taxonomy" id="2666307"/>
    <lineage>
        <taxon>Bacteria</taxon>
        <taxon>Pseudomonadati</taxon>
        <taxon>Pseudomonadota</taxon>
        <taxon>Betaproteobacteria</taxon>
        <taxon>Burkholderiales</taxon>
        <taxon>Burkholderiaceae</taxon>
        <taxon>Cupriavidus</taxon>
    </lineage>
</organism>
<evidence type="ECO:0000313" key="1">
    <source>
        <dbReference type="EMBL" id="RDK09428.1"/>
    </source>
</evidence>
<gene>
    <name evidence="1" type="ORF">DN412_15130</name>
</gene>